<gene>
    <name evidence="5" type="ORF">FHR36_007485</name>
</gene>
<feature type="domain" description="Bulb-type lectin" evidence="4">
    <location>
        <begin position="1254"/>
        <end position="1338"/>
    </location>
</feature>
<dbReference type="InterPro" id="IPR013320">
    <property type="entry name" value="ConA-like_dom_sf"/>
</dbReference>
<name>A0ABT1JA01_9ACTN</name>
<evidence type="ECO:0000259" key="4">
    <source>
        <dbReference type="PROSITE" id="PS50927"/>
    </source>
</evidence>
<dbReference type="Proteomes" id="UP001206483">
    <property type="component" value="Unassembled WGS sequence"/>
</dbReference>
<protein>
    <recommendedName>
        <fullName evidence="4">Bulb-type lectin domain-containing protein</fullName>
    </recommendedName>
</protein>
<evidence type="ECO:0000256" key="2">
    <source>
        <dbReference type="ARBA" id="ARBA00023157"/>
    </source>
</evidence>
<evidence type="ECO:0000313" key="5">
    <source>
        <dbReference type="EMBL" id="MCP2314286.1"/>
    </source>
</evidence>
<keyword evidence="2" id="KW-1015">Disulfide bond</keyword>
<accession>A0ABT1JA01</accession>
<dbReference type="SUPFAM" id="SSF49899">
    <property type="entry name" value="Concanavalin A-like lectins/glucanases"/>
    <property type="match status" value="1"/>
</dbReference>
<comment type="caution">
    <text evidence="5">The sequence shown here is derived from an EMBL/GenBank/DDBJ whole genome shotgun (WGS) entry which is preliminary data.</text>
</comment>
<dbReference type="RefSeq" id="WP_253804603.1">
    <property type="nucleotide sequence ID" value="NZ_BAAAUB010000114.1"/>
</dbReference>
<dbReference type="SUPFAM" id="SSF51110">
    <property type="entry name" value="alpha-D-mannose-specific plant lectins"/>
    <property type="match status" value="1"/>
</dbReference>
<dbReference type="PROSITE" id="PS50927">
    <property type="entry name" value="BULB_LECTIN"/>
    <property type="match status" value="1"/>
</dbReference>
<keyword evidence="6" id="KW-1185">Reference proteome</keyword>
<feature type="chain" id="PRO_5045562558" description="Bulb-type lectin domain-containing protein" evidence="3">
    <location>
        <begin position="24"/>
        <end position="1338"/>
    </location>
</feature>
<feature type="signal peptide" evidence="3">
    <location>
        <begin position="1"/>
        <end position="23"/>
    </location>
</feature>
<evidence type="ECO:0000256" key="3">
    <source>
        <dbReference type="SAM" id="SignalP"/>
    </source>
</evidence>
<dbReference type="InterPro" id="IPR036426">
    <property type="entry name" value="Bulb-type_lectin_dom_sf"/>
</dbReference>
<evidence type="ECO:0000313" key="6">
    <source>
        <dbReference type="Proteomes" id="UP001206483"/>
    </source>
</evidence>
<sequence length="1338" mass="135749">MAASVAAALASLGLTVLSAPAHADTTAAASKLPQAMTADQASSQARATGKAVQVDAATTATDQLTANPDGSFTLNQSVAPVRKQAGGAWKPLDATLVKRGDGSIGPVLTTGDLTLSAGGGGALATMKSAGRSLSVTLPDALSKSLPAPALDGPTATYSLMAGVDLKVTADPQGGFSEVLVVKDAIAAANPALKSLAFTTRTSGVNLAADATGNISAKDSTGKTVFSAPAPVKGVWDSAVDSSAPTVNDPSTGAVLDARTGAPARSSAAMPGATAHTAPLKATYSNSVITLTPDPALLSGQGTVWPLYIDPTYASAGSSAQAWTYVSSAFPTTSYWHTSDSTGLRVGDNTWESPYFLGRAFARMNVPASIYGAQVRSSRFYATETWSPSCTAKPVELWWTGSISASTTWNNQPGWISKLDTQTTANGHSSSCPAASVGFDTTTAMQSAANSGQADVTLALKAADESDPYGWKKFQPSTMYMSTDYNHAPTAPTPLSTSPSTACGGTTPTVIGNGDVTLYAGVNDADGGAVGVAFTAVKTSTNAVVASTTTSTLSATAGTTASLFIPRTTLADAANGAMTTFSWNVYTSDGIATSPTSATCQFTFDPTHPGAPVVTQNASKYTVGTAASFGFAANPTGPTPASYLYQLNGAAPVSVSAASGSATVSVKPTRRVNTLTVTAVSPGGNIGDSANVVLNAAAPATAPENDLTGQGHADLAVVGGQASLPPGLWLSSGTTVNSLNAASNDIGAQGTAENTNGSPTDWNGTQAVVGHFASGSGFNDVLDYNPSTGAGHILYGNGDGSPLSPYSGASKYVASTAFQTSAGATATHIASGGSLFNTAGGNPATGLPDLVLTLNNMLYLEPAMANPGKFKGADNALVLTDKNPTGSGDWANWSITSAVVNGLPGLFARDDINGKLYYYNPTVLNNLAKKAEGGELGAGDPTSAVLVAATGWTSSAAPVLQAADINRDGTPDLWAVDATGKATAYLFNGTTLGNLTPQQLVPPTHTWPLTDISKDGDTVATTADTTGTTPLTGQTGSTWSTKDLFNPDVHLDGGNTGGTSGGVLSTAATSPALALDKDFSASVWVKPDASDGVLLSQDGTKSAGFILYADPASKQWYFCMSQADTSAWIYDCIHAGPGGGMVQLGAWTHLAITYNATTKLMALYINGIETVSGTHNPVAGFTGGFRVGDYLYNGTHMTFFKGAVSNVQTWATTLTPTQTALLSGTPGYVLFPSDDTNYPSGSTWTTTRATMTFNAGQLVINKAAGGNWVMGASGYPNAVLTLQTDGNLGSYPQAAHTAGTGLWSIGITSPNDTLFLQPDGNLVLYRYDGAPLWASGTTN</sequence>
<dbReference type="InterPro" id="IPR001480">
    <property type="entry name" value="Bulb-type_lectin_dom"/>
</dbReference>
<evidence type="ECO:0000256" key="1">
    <source>
        <dbReference type="ARBA" id="ARBA00022729"/>
    </source>
</evidence>
<dbReference type="InterPro" id="IPR006558">
    <property type="entry name" value="LamG-like"/>
</dbReference>
<dbReference type="EMBL" id="JAMZDX010000008">
    <property type="protein sequence ID" value="MCP2314286.1"/>
    <property type="molecule type" value="Genomic_DNA"/>
</dbReference>
<reference evidence="5 6" key="1">
    <citation type="submission" date="2022-06" db="EMBL/GenBank/DDBJ databases">
        <title>Sequencing the genomes of 1000 actinobacteria strains.</title>
        <authorList>
            <person name="Klenk H.-P."/>
        </authorList>
    </citation>
    <scope>NUCLEOTIDE SEQUENCE [LARGE SCALE GENOMIC DNA]</scope>
    <source>
        <strain evidence="5 6">DSM 41656</strain>
    </source>
</reference>
<dbReference type="Gene3D" id="2.60.120.200">
    <property type="match status" value="1"/>
</dbReference>
<keyword evidence="1 3" id="KW-0732">Signal</keyword>
<organism evidence="5 6">
    <name type="scientific">Kitasatospora paracochleata</name>
    <dbReference type="NCBI Taxonomy" id="58354"/>
    <lineage>
        <taxon>Bacteria</taxon>
        <taxon>Bacillati</taxon>
        <taxon>Actinomycetota</taxon>
        <taxon>Actinomycetes</taxon>
        <taxon>Kitasatosporales</taxon>
        <taxon>Streptomycetaceae</taxon>
        <taxon>Kitasatospora</taxon>
    </lineage>
</organism>
<proteinExistence type="predicted"/>
<dbReference type="SMART" id="SM00560">
    <property type="entry name" value="LamGL"/>
    <property type="match status" value="1"/>
</dbReference>
<dbReference type="Gene3D" id="2.90.10.10">
    <property type="entry name" value="Bulb-type lectin domain"/>
    <property type="match status" value="1"/>
</dbReference>